<protein>
    <submittedName>
        <fullName evidence="1">Uncharacterized protein</fullName>
    </submittedName>
</protein>
<organism evidence="1 2">
    <name type="scientific">Brevibacterium sediminis</name>
    <dbReference type="NCBI Taxonomy" id="1857024"/>
    <lineage>
        <taxon>Bacteria</taxon>
        <taxon>Bacillati</taxon>
        <taxon>Actinomycetota</taxon>
        <taxon>Actinomycetes</taxon>
        <taxon>Micrococcales</taxon>
        <taxon>Brevibacteriaceae</taxon>
        <taxon>Brevibacterium</taxon>
    </lineage>
</organism>
<name>A0ABQ1LZE2_9MICO</name>
<sequence>MAEYSFTGTFTRPKAMDPVQIALITPLKRRFRALARPVGDLQRVGGHFRPPETLHCFAFDIAQSGYLRTYW</sequence>
<evidence type="ECO:0000313" key="1">
    <source>
        <dbReference type="EMBL" id="GGC31112.1"/>
    </source>
</evidence>
<gene>
    <name evidence="1" type="ORF">GCM10010974_12070</name>
</gene>
<dbReference type="Proteomes" id="UP000632322">
    <property type="component" value="Unassembled WGS sequence"/>
</dbReference>
<evidence type="ECO:0000313" key="2">
    <source>
        <dbReference type="Proteomes" id="UP000632322"/>
    </source>
</evidence>
<proteinExistence type="predicted"/>
<accession>A0ABQ1LZE2</accession>
<dbReference type="EMBL" id="BMJG01000002">
    <property type="protein sequence ID" value="GGC31112.1"/>
    <property type="molecule type" value="Genomic_DNA"/>
</dbReference>
<reference evidence="2" key="1">
    <citation type="journal article" date="2019" name="Int. J. Syst. Evol. Microbiol.">
        <title>The Global Catalogue of Microorganisms (GCM) 10K type strain sequencing project: providing services to taxonomists for standard genome sequencing and annotation.</title>
        <authorList>
            <consortium name="The Broad Institute Genomics Platform"/>
            <consortium name="The Broad Institute Genome Sequencing Center for Infectious Disease"/>
            <person name="Wu L."/>
            <person name="Ma J."/>
        </authorList>
    </citation>
    <scope>NUCLEOTIDE SEQUENCE [LARGE SCALE GENOMIC DNA]</scope>
    <source>
        <strain evidence="2">CGMCC 1.15472</strain>
    </source>
</reference>
<comment type="caution">
    <text evidence="1">The sequence shown here is derived from an EMBL/GenBank/DDBJ whole genome shotgun (WGS) entry which is preliminary data.</text>
</comment>
<keyword evidence="2" id="KW-1185">Reference proteome</keyword>